<evidence type="ECO:0000256" key="3">
    <source>
        <dbReference type="ARBA" id="ARBA00023082"/>
    </source>
</evidence>
<accession>A0ABR8MWL6</accession>
<keyword evidence="2" id="KW-0805">Transcription regulation</keyword>
<dbReference type="InterPro" id="IPR013324">
    <property type="entry name" value="RNA_pol_sigma_r3/r4-like"/>
</dbReference>
<dbReference type="InterPro" id="IPR013249">
    <property type="entry name" value="RNA_pol_sigma70_r4_t2"/>
</dbReference>
<dbReference type="NCBIfam" id="TIGR02937">
    <property type="entry name" value="sigma70-ECF"/>
    <property type="match status" value="1"/>
</dbReference>
<evidence type="ECO:0000259" key="5">
    <source>
        <dbReference type="Pfam" id="PF04542"/>
    </source>
</evidence>
<evidence type="ECO:0000256" key="4">
    <source>
        <dbReference type="ARBA" id="ARBA00023163"/>
    </source>
</evidence>
<dbReference type="InterPro" id="IPR013325">
    <property type="entry name" value="RNA_pol_sigma_r2"/>
</dbReference>
<dbReference type="Pfam" id="PF08281">
    <property type="entry name" value="Sigma70_r4_2"/>
    <property type="match status" value="1"/>
</dbReference>
<keyword evidence="8" id="KW-1185">Reference proteome</keyword>
<dbReference type="Proteomes" id="UP000609346">
    <property type="component" value="Unassembled WGS sequence"/>
</dbReference>
<name>A0ABR8MWL6_9BACL</name>
<dbReference type="InterPro" id="IPR007627">
    <property type="entry name" value="RNA_pol_sigma70_r2"/>
</dbReference>
<dbReference type="InterPro" id="IPR036388">
    <property type="entry name" value="WH-like_DNA-bd_sf"/>
</dbReference>
<sequence>MNIGEIISRVKQGDCNAFEPIIHAYQQKLFTYCYYLLGNRQEAEDAVQEVLIKAYQNLHLYQIDQSFLAWLYKIAGNHCFTLLNRQKKWNSLLPKFWRQSHEPSAEEAVSKRVDNNFDDLLRGLTAEERQIIILHTIVGYTLDEIAENLEIKAGTVRKRFERIRKKLRSTSTDWEGTNYEKTVRV</sequence>
<dbReference type="Gene3D" id="1.10.10.10">
    <property type="entry name" value="Winged helix-like DNA-binding domain superfamily/Winged helix DNA-binding domain"/>
    <property type="match status" value="1"/>
</dbReference>
<proteinExistence type="inferred from homology"/>
<evidence type="ECO:0000256" key="1">
    <source>
        <dbReference type="ARBA" id="ARBA00010641"/>
    </source>
</evidence>
<dbReference type="EMBL" id="JACXZA010000004">
    <property type="protein sequence ID" value="MBD3920357.1"/>
    <property type="molecule type" value="Genomic_DNA"/>
</dbReference>
<dbReference type="Gene3D" id="1.10.1740.10">
    <property type="match status" value="1"/>
</dbReference>
<dbReference type="SUPFAM" id="SSF88946">
    <property type="entry name" value="Sigma2 domain of RNA polymerase sigma factors"/>
    <property type="match status" value="1"/>
</dbReference>
<protein>
    <submittedName>
        <fullName evidence="7">RNA polymerase sigma factor</fullName>
    </submittedName>
</protein>
<evidence type="ECO:0000256" key="2">
    <source>
        <dbReference type="ARBA" id="ARBA00023015"/>
    </source>
</evidence>
<reference evidence="7 8" key="1">
    <citation type="submission" date="2020-09" db="EMBL/GenBank/DDBJ databases">
        <title>Paenibacillus sp. strain PR3 16S rRNA gene Genome sequencing and assembly.</title>
        <authorList>
            <person name="Kim J."/>
        </authorList>
    </citation>
    <scope>NUCLEOTIDE SEQUENCE [LARGE SCALE GENOMIC DNA]</scope>
    <source>
        <strain evidence="7 8">PR3</strain>
    </source>
</reference>
<dbReference type="SUPFAM" id="SSF88659">
    <property type="entry name" value="Sigma3 and sigma4 domains of RNA polymerase sigma factors"/>
    <property type="match status" value="1"/>
</dbReference>
<dbReference type="InterPro" id="IPR014284">
    <property type="entry name" value="RNA_pol_sigma-70_dom"/>
</dbReference>
<feature type="domain" description="RNA polymerase sigma-70 region 2" evidence="5">
    <location>
        <begin position="22"/>
        <end position="87"/>
    </location>
</feature>
<keyword evidence="3" id="KW-0731">Sigma factor</keyword>
<gene>
    <name evidence="7" type="ORF">H8B09_16465</name>
</gene>
<comment type="similarity">
    <text evidence="1">Belongs to the sigma-70 factor family. ECF subfamily.</text>
</comment>
<feature type="domain" description="RNA polymerase sigma factor 70 region 4 type 2" evidence="6">
    <location>
        <begin position="116"/>
        <end position="167"/>
    </location>
</feature>
<dbReference type="PANTHER" id="PTHR43133:SF51">
    <property type="entry name" value="RNA POLYMERASE SIGMA FACTOR"/>
    <property type="match status" value="1"/>
</dbReference>
<dbReference type="InterPro" id="IPR039425">
    <property type="entry name" value="RNA_pol_sigma-70-like"/>
</dbReference>
<dbReference type="RefSeq" id="WP_191204662.1">
    <property type="nucleotide sequence ID" value="NZ_JACXZA010000004.1"/>
</dbReference>
<dbReference type="CDD" id="cd06171">
    <property type="entry name" value="Sigma70_r4"/>
    <property type="match status" value="1"/>
</dbReference>
<dbReference type="PANTHER" id="PTHR43133">
    <property type="entry name" value="RNA POLYMERASE ECF-TYPE SIGMA FACTO"/>
    <property type="match status" value="1"/>
</dbReference>
<evidence type="ECO:0000313" key="7">
    <source>
        <dbReference type="EMBL" id="MBD3920357.1"/>
    </source>
</evidence>
<comment type="caution">
    <text evidence="7">The sequence shown here is derived from an EMBL/GenBank/DDBJ whole genome shotgun (WGS) entry which is preliminary data.</text>
</comment>
<keyword evidence="4" id="KW-0804">Transcription</keyword>
<evidence type="ECO:0000259" key="6">
    <source>
        <dbReference type="Pfam" id="PF08281"/>
    </source>
</evidence>
<evidence type="ECO:0000313" key="8">
    <source>
        <dbReference type="Proteomes" id="UP000609346"/>
    </source>
</evidence>
<organism evidence="7 8">
    <name type="scientific">Paenibacillus terricola</name>
    <dbReference type="NCBI Taxonomy" id="2763503"/>
    <lineage>
        <taxon>Bacteria</taxon>
        <taxon>Bacillati</taxon>
        <taxon>Bacillota</taxon>
        <taxon>Bacilli</taxon>
        <taxon>Bacillales</taxon>
        <taxon>Paenibacillaceae</taxon>
        <taxon>Paenibacillus</taxon>
    </lineage>
</organism>
<dbReference type="Pfam" id="PF04542">
    <property type="entry name" value="Sigma70_r2"/>
    <property type="match status" value="1"/>
</dbReference>